<dbReference type="InterPro" id="IPR050570">
    <property type="entry name" value="Cell_wall_metabolism_enzyme"/>
</dbReference>
<dbReference type="CDD" id="cd12797">
    <property type="entry name" value="M23_peptidase"/>
    <property type="match status" value="1"/>
</dbReference>
<evidence type="ECO:0000313" key="4">
    <source>
        <dbReference type="EMBL" id="GGO89574.1"/>
    </source>
</evidence>
<evidence type="ECO:0000256" key="2">
    <source>
        <dbReference type="SAM" id="SignalP"/>
    </source>
</evidence>
<feature type="compositionally biased region" description="Basic and acidic residues" evidence="1">
    <location>
        <begin position="105"/>
        <end position="114"/>
    </location>
</feature>
<dbReference type="SUPFAM" id="SSF51261">
    <property type="entry name" value="Duplicated hybrid motif"/>
    <property type="match status" value="1"/>
</dbReference>
<dbReference type="GO" id="GO:0004222">
    <property type="term" value="F:metalloendopeptidase activity"/>
    <property type="evidence" value="ECO:0007669"/>
    <property type="project" value="TreeGrafter"/>
</dbReference>
<evidence type="ECO:0000256" key="1">
    <source>
        <dbReference type="SAM" id="MobiDB-lite"/>
    </source>
</evidence>
<dbReference type="PANTHER" id="PTHR21666">
    <property type="entry name" value="PEPTIDASE-RELATED"/>
    <property type="match status" value="1"/>
</dbReference>
<dbReference type="InterPro" id="IPR011055">
    <property type="entry name" value="Dup_hybrid_motif"/>
</dbReference>
<evidence type="ECO:0000313" key="5">
    <source>
        <dbReference type="Proteomes" id="UP000641932"/>
    </source>
</evidence>
<feature type="compositionally biased region" description="Basic residues" evidence="1">
    <location>
        <begin position="68"/>
        <end position="97"/>
    </location>
</feature>
<organism evidence="4 5">
    <name type="scientific">Wenjunlia tyrosinilytica</name>
    <dbReference type="NCBI Taxonomy" id="1544741"/>
    <lineage>
        <taxon>Bacteria</taxon>
        <taxon>Bacillati</taxon>
        <taxon>Actinomycetota</taxon>
        <taxon>Actinomycetes</taxon>
        <taxon>Kitasatosporales</taxon>
        <taxon>Streptomycetaceae</taxon>
        <taxon>Wenjunlia</taxon>
    </lineage>
</organism>
<reference evidence="4" key="2">
    <citation type="submission" date="2020-09" db="EMBL/GenBank/DDBJ databases">
        <authorList>
            <person name="Sun Q."/>
            <person name="Zhou Y."/>
        </authorList>
    </citation>
    <scope>NUCLEOTIDE SEQUENCE</scope>
    <source>
        <strain evidence="4">CGMCC 4.7201</strain>
    </source>
</reference>
<protein>
    <recommendedName>
        <fullName evidence="3">M23ase beta-sheet core domain-containing protein</fullName>
    </recommendedName>
</protein>
<accession>A0A917ZSE6</accession>
<gene>
    <name evidence="4" type="ORF">GCM10012280_33060</name>
</gene>
<reference evidence="4" key="1">
    <citation type="journal article" date="2014" name="Int. J. Syst. Evol. Microbiol.">
        <title>Complete genome sequence of Corynebacterium casei LMG S-19264T (=DSM 44701T), isolated from a smear-ripened cheese.</title>
        <authorList>
            <consortium name="US DOE Joint Genome Institute (JGI-PGF)"/>
            <person name="Walter F."/>
            <person name="Albersmeier A."/>
            <person name="Kalinowski J."/>
            <person name="Ruckert C."/>
        </authorList>
    </citation>
    <scope>NUCLEOTIDE SEQUENCE</scope>
    <source>
        <strain evidence="4">CGMCC 4.7201</strain>
    </source>
</reference>
<feature type="region of interest" description="Disordered" evidence="1">
    <location>
        <begin position="42"/>
        <end position="140"/>
    </location>
</feature>
<keyword evidence="5" id="KW-1185">Reference proteome</keyword>
<dbReference type="InterPro" id="IPR016047">
    <property type="entry name" value="M23ase_b-sheet_dom"/>
</dbReference>
<name>A0A917ZSE6_9ACTN</name>
<dbReference type="FunFam" id="2.70.70.10:FF:000013">
    <property type="entry name" value="Peptidase family M23"/>
    <property type="match status" value="1"/>
</dbReference>
<dbReference type="AlphaFoldDB" id="A0A917ZSE6"/>
<dbReference type="Pfam" id="PF01551">
    <property type="entry name" value="Peptidase_M23"/>
    <property type="match status" value="1"/>
</dbReference>
<dbReference type="EMBL" id="BMMS01000013">
    <property type="protein sequence ID" value="GGO89574.1"/>
    <property type="molecule type" value="Genomic_DNA"/>
</dbReference>
<keyword evidence="2" id="KW-0732">Signal</keyword>
<proteinExistence type="predicted"/>
<feature type="domain" description="M23ase beta-sheet core" evidence="3">
    <location>
        <begin position="168"/>
        <end position="256"/>
    </location>
</feature>
<dbReference type="Gene3D" id="2.70.70.10">
    <property type="entry name" value="Glucose Permease (Domain IIA)"/>
    <property type="match status" value="1"/>
</dbReference>
<dbReference type="PANTHER" id="PTHR21666:SF270">
    <property type="entry name" value="MUREIN HYDROLASE ACTIVATOR ENVC"/>
    <property type="match status" value="1"/>
</dbReference>
<dbReference type="RefSeq" id="WP_189132438.1">
    <property type="nucleotide sequence ID" value="NZ_BMMS01000013.1"/>
</dbReference>
<evidence type="ECO:0000259" key="3">
    <source>
        <dbReference type="Pfam" id="PF01551"/>
    </source>
</evidence>
<comment type="caution">
    <text evidence="4">The sequence shown here is derived from an EMBL/GenBank/DDBJ whole genome shotgun (WGS) entry which is preliminary data.</text>
</comment>
<dbReference type="Proteomes" id="UP000641932">
    <property type="component" value="Unassembled WGS sequence"/>
</dbReference>
<feature type="chain" id="PRO_5037847220" description="M23ase beta-sheet core domain-containing protein" evidence="2">
    <location>
        <begin position="40"/>
        <end position="276"/>
    </location>
</feature>
<sequence length="276" mass="28882">MRKTIDTARTALASSKRLRIALATTGAAAVLTAVPFAAAATEGDAPQHKAPTAAAQPQVKKEAAKPAAKPKAKPAAKPAAKPKAKPAKPAAKPKAKPAAKPVQPKKKDAVKDRAVQASVQKRAEVVNKAAPKKASRAEHRAPMGWDKPVDRFTLSAGFNQGGAHWAHKHSGQDFAVPIGTPVHSVHEGTVVQAGWGGAYGNNIVIKHADGRYSQYGHLSKLQVHAGQHVSLGQQIGLSGNTGNSTGPHLHFEIRNTPVYGSAIEPLSFLRDHGVNV</sequence>
<feature type="signal peptide" evidence="2">
    <location>
        <begin position="1"/>
        <end position="39"/>
    </location>
</feature>